<dbReference type="NCBIfam" id="NF038125">
    <property type="entry name" value="PEP_CTERM_THxN"/>
    <property type="match status" value="1"/>
</dbReference>
<evidence type="ECO:0000259" key="2">
    <source>
        <dbReference type="Pfam" id="PF07589"/>
    </source>
</evidence>
<protein>
    <submittedName>
        <fullName evidence="3">THxN family PEP-CTERM protein</fullName>
    </submittedName>
</protein>
<dbReference type="NCBIfam" id="NF038131">
    <property type="entry name" value="choice_anch_K"/>
    <property type="match status" value="1"/>
</dbReference>
<feature type="signal peptide" evidence="1">
    <location>
        <begin position="1"/>
        <end position="22"/>
    </location>
</feature>
<evidence type="ECO:0000256" key="1">
    <source>
        <dbReference type="SAM" id="SignalP"/>
    </source>
</evidence>
<keyword evidence="1" id="KW-0732">Signal</keyword>
<keyword evidence="4" id="KW-1185">Reference proteome</keyword>
<organism evidence="3 4">
    <name type="scientific">Marinobacter xiaoshiensis</name>
    <dbReference type="NCBI Taxonomy" id="3073652"/>
    <lineage>
        <taxon>Bacteria</taxon>
        <taxon>Pseudomonadati</taxon>
        <taxon>Pseudomonadota</taxon>
        <taxon>Gammaproteobacteria</taxon>
        <taxon>Pseudomonadales</taxon>
        <taxon>Marinobacteraceae</taxon>
        <taxon>Marinobacter</taxon>
    </lineage>
</organism>
<name>A0ABU2HK99_9GAMM</name>
<dbReference type="EMBL" id="JAVMBO010000017">
    <property type="protein sequence ID" value="MDS1310991.1"/>
    <property type="molecule type" value="Genomic_DNA"/>
</dbReference>
<accession>A0ABU2HK99</accession>
<feature type="domain" description="Ice-binding protein C-terminal" evidence="2">
    <location>
        <begin position="224"/>
        <end position="247"/>
    </location>
</feature>
<comment type="caution">
    <text evidence="3">The sequence shown here is derived from an EMBL/GenBank/DDBJ whole genome shotgun (WGS) entry which is preliminary data.</text>
</comment>
<dbReference type="Pfam" id="PF07589">
    <property type="entry name" value="PEP-CTERM"/>
    <property type="match status" value="1"/>
</dbReference>
<evidence type="ECO:0000313" key="3">
    <source>
        <dbReference type="EMBL" id="MDS1310991.1"/>
    </source>
</evidence>
<evidence type="ECO:0000313" key="4">
    <source>
        <dbReference type="Proteomes" id="UP001267407"/>
    </source>
</evidence>
<reference evidence="3" key="1">
    <citation type="submission" date="2023-09" db="EMBL/GenBank/DDBJ databases">
        <title>Marinobacter sediminicola sp. nov. and Marinobacter maritimum sp. nov., isolated from marine sediment.</title>
        <authorList>
            <person name="An J."/>
        </authorList>
    </citation>
    <scope>NUCLEOTIDE SEQUENCE</scope>
    <source>
        <strain evidence="3">F60267</strain>
    </source>
</reference>
<dbReference type="InterPro" id="IPR013424">
    <property type="entry name" value="Ice-binding_C"/>
</dbReference>
<dbReference type="Proteomes" id="UP001267407">
    <property type="component" value="Unassembled WGS sequence"/>
</dbReference>
<feature type="chain" id="PRO_5045567276" evidence="1">
    <location>
        <begin position="23"/>
        <end position="250"/>
    </location>
</feature>
<dbReference type="NCBIfam" id="TIGR02595">
    <property type="entry name" value="PEP_CTERM"/>
    <property type="match status" value="1"/>
</dbReference>
<proteinExistence type="predicted"/>
<dbReference type="InterPro" id="IPR047995">
    <property type="entry name" value="Choice_anch_K"/>
</dbReference>
<dbReference type="RefSeq" id="WP_200202284.1">
    <property type="nucleotide sequence ID" value="NZ_JAVMBO010000017.1"/>
</dbReference>
<sequence length="250" mass="26442">MKMLAKGSIGALLLTAAMSVAAYPVNLDSVSGEWKSPVGGSNVQGVGSESIRWGTGEESCSGILWWRECSNGPQSGFSFEGPNNLPQTLTSNDPFVLGTFTHFNNRITGDSISGAALDVYASFSTNPSNGNITGPYTFDFSHTETPNKHCGPLAFIFGCSSRDVDDVVRLDSMIESTEFQYGSNIYWLSLLGFEGGIKEISTSEGDATSVNLLAKLNVRSVPVDVPEPGTIALLGLGLAGLGMARRRKAA</sequence>
<gene>
    <name evidence="3" type="ORF">RKA07_12895</name>
</gene>